<protein>
    <submittedName>
        <fullName evidence="2">Uncharacterized protein</fullName>
    </submittedName>
</protein>
<name>A0A5B0SFB8_PUCGR</name>
<comment type="caution">
    <text evidence="2">The sequence shown here is derived from an EMBL/GenBank/DDBJ whole genome shotgun (WGS) entry which is preliminary data.</text>
</comment>
<dbReference type="Proteomes" id="UP000325313">
    <property type="component" value="Unassembled WGS sequence"/>
</dbReference>
<organism evidence="2 3">
    <name type="scientific">Puccinia graminis f. sp. tritici</name>
    <dbReference type="NCBI Taxonomy" id="56615"/>
    <lineage>
        <taxon>Eukaryota</taxon>
        <taxon>Fungi</taxon>
        <taxon>Dikarya</taxon>
        <taxon>Basidiomycota</taxon>
        <taxon>Pucciniomycotina</taxon>
        <taxon>Pucciniomycetes</taxon>
        <taxon>Pucciniales</taxon>
        <taxon>Pucciniaceae</taxon>
        <taxon>Puccinia</taxon>
    </lineage>
</organism>
<feature type="region of interest" description="Disordered" evidence="1">
    <location>
        <begin position="1"/>
        <end position="96"/>
    </location>
</feature>
<reference evidence="2 3" key="1">
    <citation type="submission" date="2019-05" db="EMBL/GenBank/DDBJ databases">
        <title>Emergence of the Ug99 lineage of the wheat stem rust pathogen through somatic hybridization.</title>
        <authorList>
            <person name="Li F."/>
            <person name="Upadhyaya N.M."/>
            <person name="Sperschneider J."/>
            <person name="Matny O."/>
            <person name="Nguyen-Phuc H."/>
            <person name="Mago R."/>
            <person name="Raley C."/>
            <person name="Miller M.E."/>
            <person name="Silverstein K.A.T."/>
            <person name="Henningsen E."/>
            <person name="Hirsch C.D."/>
            <person name="Visser B."/>
            <person name="Pretorius Z.A."/>
            <person name="Steffenson B.J."/>
            <person name="Schwessinger B."/>
            <person name="Dodds P.N."/>
            <person name="Figueroa M."/>
        </authorList>
    </citation>
    <scope>NUCLEOTIDE SEQUENCE [LARGE SCALE GENOMIC DNA]</scope>
    <source>
        <strain evidence="2 3">Ug99</strain>
    </source>
</reference>
<proteinExistence type="predicted"/>
<evidence type="ECO:0000256" key="1">
    <source>
        <dbReference type="SAM" id="MobiDB-lite"/>
    </source>
</evidence>
<evidence type="ECO:0000313" key="3">
    <source>
        <dbReference type="Proteomes" id="UP000325313"/>
    </source>
</evidence>
<feature type="compositionally biased region" description="Acidic residues" evidence="1">
    <location>
        <begin position="58"/>
        <end position="74"/>
    </location>
</feature>
<feature type="compositionally biased region" description="Pro residues" evidence="1">
    <location>
        <begin position="12"/>
        <end position="27"/>
    </location>
</feature>
<gene>
    <name evidence="2" type="ORF">PGTUg99_034937</name>
</gene>
<sequence length="126" mass="13558">MAHYPIITPPTGYRPPPPTRPAAPPARPNQSGLRPADSYRPDYRRGGGRPTARQAEVGDTDETGAPDEAMEYEDVPGPPPDARNAEFQFPSPPPEALFDTGATHHLSGDKSALHHLKLLSASMLLT</sequence>
<accession>A0A5B0SFB8</accession>
<dbReference type="AlphaFoldDB" id="A0A5B0SFB8"/>
<feature type="compositionally biased region" description="Low complexity" evidence="1">
    <location>
        <begin position="1"/>
        <end position="11"/>
    </location>
</feature>
<evidence type="ECO:0000313" key="2">
    <source>
        <dbReference type="EMBL" id="KAA1136199.1"/>
    </source>
</evidence>
<dbReference type="EMBL" id="VDEP01000036">
    <property type="protein sequence ID" value="KAA1136199.1"/>
    <property type="molecule type" value="Genomic_DNA"/>
</dbReference>